<name>A0A0C3EFQ3_9AGAM</name>
<accession>A0A0C3EFQ3</accession>
<dbReference type="InParanoid" id="A0A0C3EFQ3"/>
<dbReference type="EMBL" id="KN822015">
    <property type="protein sequence ID" value="KIM66761.1"/>
    <property type="molecule type" value="Genomic_DNA"/>
</dbReference>
<reference evidence="2" key="2">
    <citation type="submission" date="2015-01" db="EMBL/GenBank/DDBJ databases">
        <title>Evolutionary Origins and Diversification of the Mycorrhizal Mutualists.</title>
        <authorList>
            <consortium name="DOE Joint Genome Institute"/>
            <consortium name="Mycorrhizal Genomics Consortium"/>
            <person name="Kohler A."/>
            <person name="Kuo A."/>
            <person name="Nagy L.G."/>
            <person name="Floudas D."/>
            <person name="Copeland A."/>
            <person name="Barry K.W."/>
            <person name="Cichocki N."/>
            <person name="Veneault-Fourrey C."/>
            <person name="LaButti K."/>
            <person name="Lindquist E.A."/>
            <person name="Lipzen A."/>
            <person name="Lundell T."/>
            <person name="Morin E."/>
            <person name="Murat C."/>
            <person name="Riley R."/>
            <person name="Ohm R."/>
            <person name="Sun H."/>
            <person name="Tunlid A."/>
            <person name="Henrissat B."/>
            <person name="Grigoriev I.V."/>
            <person name="Hibbett D.S."/>
            <person name="Martin F."/>
        </authorList>
    </citation>
    <scope>NUCLEOTIDE SEQUENCE [LARGE SCALE GENOMIC DNA]</scope>
    <source>
        <strain evidence="2">Foug A</strain>
    </source>
</reference>
<evidence type="ECO:0000313" key="1">
    <source>
        <dbReference type="EMBL" id="KIM66761.1"/>
    </source>
</evidence>
<protein>
    <submittedName>
        <fullName evidence="1">Uncharacterized protein</fullName>
    </submittedName>
</protein>
<sequence length="87" mass="9692">MMDDVTNSSFSKFLLRIFSRAGRIASRPGQGRTQTYASACDLSQFHLHPLEKVMGSFKLASTRAIISDVLIWLVRSVPGQTTYLESP</sequence>
<evidence type="ECO:0000313" key="2">
    <source>
        <dbReference type="Proteomes" id="UP000053989"/>
    </source>
</evidence>
<dbReference type="Proteomes" id="UP000053989">
    <property type="component" value="Unassembled WGS sequence"/>
</dbReference>
<gene>
    <name evidence="1" type="ORF">SCLCIDRAFT_252408</name>
</gene>
<organism evidence="1 2">
    <name type="scientific">Scleroderma citrinum Foug A</name>
    <dbReference type="NCBI Taxonomy" id="1036808"/>
    <lineage>
        <taxon>Eukaryota</taxon>
        <taxon>Fungi</taxon>
        <taxon>Dikarya</taxon>
        <taxon>Basidiomycota</taxon>
        <taxon>Agaricomycotina</taxon>
        <taxon>Agaricomycetes</taxon>
        <taxon>Agaricomycetidae</taxon>
        <taxon>Boletales</taxon>
        <taxon>Sclerodermatineae</taxon>
        <taxon>Sclerodermataceae</taxon>
        <taxon>Scleroderma</taxon>
    </lineage>
</organism>
<proteinExistence type="predicted"/>
<reference evidence="1 2" key="1">
    <citation type="submission" date="2014-04" db="EMBL/GenBank/DDBJ databases">
        <authorList>
            <consortium name="DOE Joint Genome Institute"/>
            <person name="Kuo A."/>
            <person name="Kohler A."/>
            <person name="Nagy L.G."/>
            <person name="Floudas D."/>
            <person name="Copeland A."/>
            <person name="Barry K.W."/>
            <person name="Cichocki N."/>
            <person name="Veneault-Fourrey C."/>
            <person name="LaButti K."/>
            <person name="Lindquist E.A."/>
            <person name="Lipzen A."/>
            <person name="Lundell T."/>
            <person name="Morin E."/>
            <person name="Murat C."/>
            <person name="Sun H."/>
            <person name="Tunlid A."/>
            <person name="Henrissat B."/>
            <person name="Grigoriev I.V."/>
            <person name="Hibbett D.S."/>
            <person name="Martin F."/>
            <person name="Nordberg H.P."/>
            <person name="Cantor M.N."/>
            <person name="Hua S.X."/>
        </authorList>
    </citation>
    <scope>NUCLEOTIDE SEQUENCE [LARGE SCALE GENOMIC DNA]</scope>
    <source>
        <strain evidence="1 2">Foug A</strain>
    </source>
</reference>
<dbReference type="AlphaFoldDB" id="A0A0C3EFQ3"/>
<dbReference type="HOGENOM" id="CLU_2484614_0_0_1"/>
<keyword evidence="2" id="KW-1185">Reference proteome</keyword>